<dbReference type="GO" id="GO:0005524">
    <property type="term" value="F:ATP binding"/>
    <property type="evidence" value="ECO:0007669"/>
    <property type="project" value="UniProtKB-KW"/>
</dbReference>
<organism evidence="4 5">
    <name type="scientific">Vitis rotundifolia</name>
    <name type="common">Muscadine grape</name>
    <dbReference type="NCBI Taxonomy" id="103349"/>
    <lineage>
        <taxon>Eukaryota</taxon>
        <taxon>Viridiplantae</taxon>
        <taxon>Streptophyta</taxon>
        <taxon>Embryophyta</taxon>
        <taxon>Tracheophyta</taxon>
        <taxon>Spermatophyta</taxon>
        <taxon>Magnoliopsida</taxon>
        <taxon>eudicotyledons</taxon>
        <taxon>Gunneridae</taxon>
        <taxon>Pentapetalae</taxon>
        <taxon>rosids</taxon>
        <taxon>Vitales</taxon>
        <taxon>Vitaceae</taxon>
        <taxon>Viteae</taxon>
        <taxon>Vitis</taxon>
    </lineage>
</organism>
<proteinExistence type="inferred from homology"/>
<dbReference type="AlphaFoldDB" id="A0AA39ALB5"/>
<comment type="caution">
    <text evidence="4">The sequence shown here is derived from an EMBL/GenBank/DDBJ whole genome shotgun (WGS) entry which is preliminary data.</text>
</comment>
<evidence type="ECO:0000259" key="3">
    <source>
        <dbReference type="SMART" id="SM00382"/>
    </source>
</evidence>
<keyword evidence="2" id="KW-0547">Nucleotide-binding</keyword>
<dbReference type="PROSITE" id="PS00674">
    <property type="entry name" value="AAA"/>
    <property type="match status" value="1"/>
</dbReference>
<dbReference type="Proteomes" id="UP001168098">
    <property type="component" value="Unassembled WGS sequence"/>
</dbReference>
<dbReference type="InterPro" id="IPR027417">
    <property type="entry name" value="P-loop_NTPase"/>
</dbReference>
<dbReference type="InterPro" id="IPR003593">
    <property type="entry name" value="AAA+_ATPase"/>
</dbReference>
<protein>
    <recommendedName>
        <fullName evidence="3">AAA+ ATPase domain-containing protein</fullName>
    </recommendedName>
</protein>
<feature type="domain" description="AAA+ ATPase" evidence="3">
    <location>
        <begin position="218"/>
        <end position="333"/>
    </location>
</feature>
<evidence type="ECO:0000256" key="1">
    <source>
        <dbReference type="ARBA" id="ARBA00007448"/>
    </source>
</evidence>
<sequence length="403" mass="45596">MFLGQGKMLFKLLTWYIMATTKQEHTLSFLPLLSHPIPDTLSLASIPSATSVLSTYTSFAASALLIWTVLNEVQRMTNQLISQQLQEKILSRIGSLVENASSEMILESKLEGAQVKWQLICTGQESVEGKKVEHRSIELSFPGNIMGKVLNSYLPYVMERSVAIKEENKVAKLYTLGNLSGEYNRVWGSTNLDHPSTFETLVMDSKLKEDLLNDLNRFKRGYLLYGPPGTGKSSLVAAILWSNSELRRLLFSTKNKSILVMEDIDCSIEFQTNKQEHMTKLTSCGLLNFIDGLQSSCGDGRIIMFTTNHEDRLDPSLLRSRRMDLHIHMSYRTPCGFLASNYQGVSNHSLFTEIAEELMQSEDANTALEGLIEFLERVNCWRTEMRNQTIAEIQEIGRDEEDV</sequence>
<reference evidence="4 5" key="1">
    <citation type="journal article" date="2023" name="BMC Biotechnol.">
        <title>Vitis rotundifolia cv Carlos genome sequencing.</title>
        <authorList>
            <person name="Huff M."/>
            <person name="Hulse-Kemp A."/>
            <person name="Scheffler B."/>
            <person name="Youngblood R."/>
            <person name="Simpson S."/>
            <person name="Babiker E."/>
            <person name="Staton M."/>
        </authorList>
    </citation>
    <scope>NUCLEOTIDE SEQUENCE [LARGE SCALE GENOMIC DNA]</scope>
    <source>
        <tissue evidence="4">Leaf</tissue>
    </source>
</reference>
<dbReference type="Gene3D" id="3.40.50.300">
    <property type="entry name" value="P-loop containing nucleotide triphosphate hydrolases"/>
    <property type="match status" value="2"/>
</dbReference>
<dbReference type="SUPFAM" id="SSF52540">
    <property type="entry name" value="P-loop containing nucleoside triphosphate hydrolases"/>
    <property type="match status" value="1"/>
</dbReference>
<keyword evidence="5" id="KW-1185">Reference proteome</keyword>
<dbReference type="EMBL" id="JARBHA010000001">
    <property type="protein sequence ID" value="KAJ9709785.1"/>
    <property type="molecule type" value="Genomic_DNA"/>
</dbReference>
<comment type="similarity">
    <text evidence="1">Belongs to the AAA ATPase family. BCS1 subfamily.</text>
</comment>
<keyword evidence="2" id="KW-0067">ATP-binding</keyword>
<dbReference type="GO" id="GO:0016887">
    <property type="term" value="F:ATP hydrolysis activity"/>
    <property type="evidence" value="ECO:0007669"/>
    <property type="project" value="InterPro"/>
</dbReference>
<dbReference type="Pfam" id="PF00004">
    <property type="entry name" value="AAA"/>
    <property type="match status" value="1"/>
</dbReference>
<evidence type="ECO:0000256" key="2">
    <source>
        <dbReference type="RuleBase" id="RU003651"/>
    </source>
</evidence>
<evidence type="ECO:0000313" key="5">
    <source>
        <dbReference type="Proteomes" id="UP001168098"/>
    </source>
</evidence>
<evidence type="ECO:0000313" key="4">
    <source>
        <dbReference type="EMBL" id="KAJ9709785.1"/>
    </source>
</evidence>
<dbReference type="SMART" id="SM00382">
    <property type="entry name" value="AAA"/>
    <property type="match status" value="1"/>
</dbReference>
<dbReference type="PANTHER" id="PTHR23070">
    <property type="entry name" value="BCS1 AAA-TYPE ATPASE"/>
    <property type="match status" value="1"/>
</dbReference>
<dbReference type="InterPro" id="IPR003960">
    <property type="entry name" value="ATPase_AAA_CS"/>
</dbReference>
<name>A0AA39ALB5_VITRO</name>
<dbReference type="InterPro" id="IPR050747">
    <property type="entry name" value="Mitochondrial_chaperone_BCS1"/>
</dbReference>
<gene>
    <name evidence="4" type="ORF">PVL29_001311</name>
</gene>
<dbReference type="InterPro" id="IPR003959">
    <property type="entry name" value="ATPase_AAA_core"/>
</dbReference>
<accession>A0AA39ALB5</accession>